<dbReference type="AlphaFoldDB" id="A0A370T9X8"/>
<proteinExistence type="predicted"/>
<evidence type="ECO:0000313" key="3">
    <source>
        <dbReference type="Proteomes" id="UP000254866"/>
    </source>
</evidence>
<dbReference type="RefSeq" id="XP_031864967.1">
    <property type="nucleotide sequence ID" value="XM_032018943.1"/>
</dbReference>
<dbReference type="EMBL" id="NPIC01000015">
    <property type="protein sequence ID" value="RDL30442.1"/>
    <property type="molecule type" value="Genomic_DNA"/>
</dbReference>
<keyword evidence="3" id="KW-1185">Reference proteome</keyword>
<reference evidence="2 3" key="1">
    <citation type="journal article" date="2018" name="IMA Fungus">
        <title>IMA Genome-F 9: Draft genome sequence of Annulohypoxylon stygium, Aspergillus mulundensis, Berkeleyomyces basicola (syn. Thielaviopsis basicola), Ceratocystis smalleyi, two Cercospora beticola strains, Coleophoma cylindrospora, Fusarium fracticaudum, Phialophora cf. hyalina, and Morchella septimelata.</title>
        <authorList>
            <person name="Wingfield B.D."/>
            <person name="Bills G.F."/>
            <person name="Dong Y."/>
            <person name="Huang W."/>
            <person name="Nel W.J."/>
            <person name="Swalarsk-Parry B.S."/>
            <person name="Vaghefi N."/>
            <person name="Wilken P.M."/>
            <person name="An Z."/>
            <person name="de Beer Z.W."/>
            <person name="De Vos L."/>
            <person name="Chen L."/>
            <person name="Duong T.A."/>
            <person name="Gao Y."/>
            <person name="Hammerbacher A."/>
            <person name="Kikkert J.R."/>
            <person name="Li Y."/>
            <person name="Li H."/>
            <person name="Li K."/>
            <person name="Li Q."/>
            <person name="Liu X."/>
            <person name="Ma X."/>
            <person name="Naidoo K."/>
            <person name="Pethybridge S.J."/>
            <person name="Sun J."/>
            <person name="Steenkamp E.T."/>
            <person name="van der Nest M.A."/>
            <person name="van Wyk S."/>
            <person name="Wingfield M.J."/>
            <person name="Xiong C."/>
            <person name="Yue Q."/>
            <person name="Zhang X."/>
        </authorList>
    </citation>
    <scope>NUCLEOTIDE SEQUENCE [LARGE SCALE GENOMIC DNA]</scope>
    <source>
        <strain evidence="2 3">BP 5553</strain>
    </source>
</reference>
<feature type="coiled-coil region" evidence="1">
    <location>
        <begin position="35"/>
        <end position="65"/>
    </location>
</feature>
<protein>
    <submittedName>
        <fullName evidence="2">Uncharacterized protein</fullName>
    </submittedName>
</protein>
<comment type="caution">
    <text evidence="2">The sequence shown here is derived from an EMBL/GenBank/DDBJ whole genome shotgun (WGS) entry which is preliminary data.</text>
</comment>
<accession>A0A370T9X8</accession>
<dbReference type="GeneID" id="43603169"/>
<dbReference type="Proteomes" id="UP000254866">
    <property type="component" value="Unassembled WGS sequence"/>
</dbReference>
<gene>
    <name evidence="2" type="ORF">BP5553_10320</name>
</gene>
<keyword evidence="1" id="KW-0175">Coiled coil</keyword>
<name>A0A370T9X8_9HELO</name>
<evidence type="ECO:0000256" key="1">
    <source>
        <dbReference type="SAM" id="Coils"/>
    </source>
</evidence>
<evidence type="ECO:0000313" key="2">
    <source>
        <dbReference type="EMBL" id="RDL30442.1"/>
    </source>
</evidence>
<organism evidence="2 3">
    <name type="scientific">Venustampulla echinocandica</name>
    <dbReference type="NCBI Taxonomy" id="2656787"/>
    <lineage>
        <taxon>Eukaryota</taxon>
        <taxon>Fungi</taxon>
        <taxon>Dikarya</taxon>
        <taxon>Ascomycota</taxon>
        <taxon>Pezizomycotina</taxon>
        <taxon>Leotiomycetes</taxon>
        <taxon>Helotiales</taxon>
        <taxon>Pleuroascaceae</taxon>
        <taxon>Venustampulla</taxon>
    </lineage>
</organism>
<sequence>MEMRAIHHGFDEPQRIEPIEDPEDWLHMTPEEIAQEEAEQRFRERQAEIQEKRRLEELRVQEEQRAKLQPSPDTWSLEQLRTETTRLANILEAMSSSGVQEVKTNAQSSLLSLGVSFVSLNSVAQLIRGEYDDRVIAEEDATSLDVVFQGILGEFEKTKELAGNSLLLAMTFSQQAVQFHDGELIPLQVQAERSVAQLDVNIKQNEVTIGVLEVQATQQLADVQASEAAAASARAKLRKAKRLGHFISSLPGLRDAVNHAQDLVNNTRNTLTQSTEALNKTRDSLLISTRCREESIAIETQVKALDGPMQQQLSRATLLEQTLVTIKGQSIKCYVQVQSCLTELKGASFSLSKTQIAGNILATLLEGTFDAVVGEQAKLIFEDLKTNDDAKGSVRLLQADRVLLLEDAFRTIMSL</sequence>